<dbReference type="EMBL" id="CP063361">
    <property type="protein sequence ID" value="UOD30607.1"/>
    <property type="molecule type" value="Genomic_DNA"/>
</dbReference>
<reference evidence="1 2" key="1">
    <citation type="submission" date="2020-10" db="EMBL/GenBank/DDBJ databases">
        <title>Genome analysis of Massilia species.</title>
        <authorList>
            <person name="Jung D.-H."/>
        </authorList>
    </citation>
    <scope>NUCLEOTIDE SEQUENCE [LARGE SCALE GENOMIC DNA]</scope>
    <source>
        <strain evidence="2">sipir</strain>
    </source>
</reference>
<dbReference type="RefSeq" id="WP_243491840.1">
    <property type="nucleotide sequence ID" value="NZ_CP063361.1"/>
</dbReference>
<gene>
    <name evidence="1" type="ORF">INH39_02330</name>
</gene>
<keyword evidence="2" id="KW-1185">Reference proteome</keyword>
<protein>
    <submittedName>
        <fullName evidence="1">Uncharacterized protein</fullName>
    </submittedName>
</protein>
<evidence type="ECO:0000313" key="1">
    <source>
        <dbReference type="EMBL" id="UOD30607.1"/>
    </source>
</evidence>
<organism evidence="1 2">
    <name type="scientific">Massilia violaceinigra</name>
    <dbReference type="NCBI Taxonomy" id="2045208"/>
    <lineage>
        <taxon>Bacteria</taxon>
        <taxon>Pseudomonadati</taxon>
        <taxon>Pseudomonadota</taxon>
        <taxon>Betaproteobacteria</taxon>
        <taxon>Burkholderiales</taxon>
        <taxon>Oxalobacteraceae</taxon>
        <taxon>Telluria group</taxon>
        <taxon>Massilia</taxon>
    </lineage>
</organism>
<sequence>MPAAAWPNCTSTGIIAGLVHEYPQQTLKKVIVGALATLDPVAASELIRDLELLRA</sequence>
<accession>A0ABY4A875</accession>
<evidence type="ECO:0000313" key="2">
    <source>
        <dbReference type="Proteomes" id="UP000831532"/>
    </source>
</evidence>
<proteinExistence type="predicted"/>
<dbReference type="Proteomes" id="UP000831532">
    <property type="component" value="Chromosome"/>
</dbReference>
<name>A0ABY4A875_9BURK</name>